<protein>
    <submittedName>
        <fullName evidence="4">Potassium transporter TrkA</fullName>
    </submittedName>
</protein>
<organism evidence="4">
    <name type="scientific">Oceaniferula spumae</name>
    <dbReference type="NCBI Taxonomy" id="2979115"/>
    <lineage>
        <taxon>Bacteria</taxon>
        <taxon>Pseudomonadati</taxon>
        <taxon>Verrucomicrobiota</taxon>
        <taxon>Verrucomicrobiia</taxon>
        <taxon>Verrucomicrobiales</taxon>
        <taxon>Verrucomicrobiaceae</taxon>
        <taxon>Oceaniferula</taxon>
    </lineage>
</organism>
<dbReference type="Pfam" id="PF07885">
    <property type="entry name" value="Ion_trans_2"/>
    <property type="match status" value="1"/>
</dbReference>
<evidence type="ECO:0000256" key="2">
    <source>
        <dbReference type="SAM" id="Phobius"/>
    </source>
</evidence>
<dbReference type="EMBL" id="AP026866">
    <property type="protein sequence ID" value="BDS06506.1"/>
    <property type="molecule type" value="Genomic_DNA"/>
</dbReference>
<dbReference type="SUPFAM" id="SSF81324">
    <property type="entry name" value="Voltage-gated potassium channels"/>
    <property type="match status" value="1"/>
</dbReference>
<feature type="transmembrane region" description="Helical" evidence="2">
    <location>
        <begin position="24"/>
        <end position="46"/>
    </location>
</feature>
<name>A0AAT9FKH4_9BACT</name>
<dbReference type="KEGG" id="osu:NT6N_15460"/>
<evidence type="ECO:0000256" key="1">
    <source>
        <dbReference type="ARBA" id="ARBA00004651"/>
    </source>
</evidence>
<dbReference type="InterPro" id="IPR050721">
    <property type="entry name" value="Trk_Ktr_HKT_K-transport"/>
</dbReference>
<dbReference type="InterPro" id="IPR003148">
    <property type="entry name" value="RCK_N"/>
</dbReference>
<proteinExistence type="predicted"/>
<reference evidence="4" key="1">
    <citation type="submission" date="2024-07" db="EMBL/GenBank/DDBJ databases">
        <title>Complete genome sequence of Verrucomicrobiaceae bacterium NT6N.</title>
        <authorList>
            <person name="Huang C."/>
            <person name="Takami H."/>
            <person name="Hamasaki K."/>
        </authorList>
    </citation>
    <scope>NUCLEOTIDE SEQUENCE</scope>
    <source>
        <strain evidence="4">NT6N</strain>
    </source>
</reference>
<sequence>MKSLPTIVAAFRENRIDRINLRALIRLLAVLLSLVISYSIIFHILMLREGQEHSWLTGFYWTLTVMSTLGFGDITFHSDLGRFFSVVVLITGVVFLLVLLPFTFIEFFYAPYIRAQERSKASTQVSTNTEGHVIMTEYGPVARSLSRLLDDYGYPYYVLSSTLDQALDLQHQGVPVILGDWTDPDSFSKLNIKKARMVVTTRDDITNTNITFTARELSDDVTIVASASTNGVRDALELAGVTHILQLEDLMGKTLARRVIGNDANAHVIGAIDDLRIAETGIARTSLPGKTVAESGIFEQTGMVVVGRWDRGSYYPTDLTTPLTQSSILLLAGTEAQVQNYNDVFGVTTEKSCKVVIVGGGRVGRVLSRALTEAGIEWIIIEKIPERVDNIDHKIIGDASEFDVLVASGMHDAASVIITTHDDPINTFLTIFYRRLRSDVQIISRCTQPQYASRLHRAGADLVLSYASMGANTIFTYLRGSGTVPLGDGVNVFTIPVPHSLVGVSIARSEVRSRTGCSIIALEVDGQRQFNPGPDQLLPENCSMVLVGTLEAEREFLSTFCSGH</sequence>
<dbReference type="Gene3D" id="3.40.50.720">
    <property type="entry name" value="NAD(P)-binding Rossmann-like Domain"/>
    <property type="match status" value="2"/>
</dbReference>
<dbReference type="InterPro" id="IPR036721">
    <property type="entry name" value="RCK_C_sf"/>
</dbReference>
<dbReference type="GO" id="GO:0008324">
    <property type="term" value="F:monoatomic cation transmembrane transporter activity"/>
    <property type="evidence" value="ECO:0007669"/>
    <property type="project" value="InterPro"/>
</dbReference>
<accession>A0AAT9FKH4</accession>
<keyword evidence="2" id="KW-0812">Transmembrane</keyword>
<dbReference type="Pfam" id="PF02254">
    <property type="entry name" value="TrkA_N"/>
    <property type="match status" value="2"/>
</dbReference>
<feature type="transmembrane region" description="Helical" evidence="2">
    <location>
        <begin position="83"/>
        <end position="109"/>
    </location>
</feature>
<dbReference type="AlphaFoldDB" id="A0AAT9FKH4"/>
<dbReference type="InterPro" id="IPR006037">
    <property type="entry name" value="RCK_C"/>
</dbReference>
<gene>
    <name evidence="4" type="ORF">NT6N_15460</name>
</gene>
<dbReference type="Gene3D" id="3.30.70.1450">
    <property type="entry name" value="Regulator of K+ conductance, C-terminal domain"/>
    <property type="match status" value="2"/>
</dbReference>
<dbReference type="PROSITE" id="PS51201">
    <property type="entry name" value="RCK_N"/>
    <property type="match status" value="1"/>
</dbReference>
<feature type="transmembrane region" description="Helical" evidence="2">
    <location>
        <begin position="58"/>
        <end position="76"/>
    </location>
</feature>
<dbReference type="GO" id="GO:0005886">
    <property type="term" value="C:plasma membrane"/>
    <property type="evidence" value="ECO:0007669"/>
    <property type="project" value="UniProtKB-SubCell"/>
</dbReference>
<keyword evidence="2" id="KW-0472">Membrane</keyword>
<dbReference type="SUPFAM" id="SSF51735">
    <property type="entry name" value="NAD(P)-binding Rossmann-fold domains"/>
    <property type="match status" value="2"/>
</dbReference>
<evidence type="ECO:0000259" key="3">
    <source>
        <dbReference type="PROSITE" id="PS51201"/>
    </source>
</evidence>
<dbReference type="GO" id="GO:0006813">
    <property type="term" value="P:potassium ion transport"/>
    <property type="evidence" value="ECO:0007669"/>
    <property type="project" value="InterPro"/>
</dbReference>
<dbReference type="SUPFAM" id="SSF116726">
    <property type="entry name" value="TrkA C-terminal domain-like"/>
    <property type="match status" value="2"/>
</dbReference>
<dbReference type="InterPro" id="IPR013099">
    <property type="entry name" value="K_chnl_dom"/>
</dbReference>
<dbReference type="Pfam" id="PF02080">
    <property type="entry name" value="TrkA_C"/>
    <property type="match status" value="1"/>
</dbReference>
<dbReference type="PANTHER" id="PTHR43833:SF9">
    <property type="entry name" value="POTASSIUM CHANNEL PROTEIN YUGO-RELATED"/>
    <property type="match status" value="1"/>
</dbReference>
<keyword evidence="2" id="KW-1133">Transmembrane helix</keyword>
<dbReference type="PANTHER" id="PTHR43833">
    <property type="entry name" value="POTASSIUM CHANNEL PROTEIN 2-RELATED-RELATED"/>
    <property type="match status" value="1"/>
</dbReference>
<comment type="subcellular location">
    <subcellularLocation>
        <location evidence="1">Cell membrane</location>
        <topology evidence="1">Multi-pass membrane protein</topology>
    </subcellularLocation>
</comment>
<evidence type="ECO:0000313" key="4">
    <source>
        <dbReference type="EMBL" id="BDS06506.1"/>
    </source>
</evidence>
<dbReference type="InterPro" id="IPR036291">
    <property type="entry name" value="NAD(P)-bd_dom_sf"/>
</dbReference>
<dbReference type="Gene3D" id="1.10.287.70">
    <property type="match status" value="1"/>
</dbReference>
<feature type="domain" description="RCK N-terminal" evidence="3">
    <location>
        <begin position="352"/>
        <end position="465"/>
    </location>
</feature>